<feature type="domain" description="Stress-response A/B barrel" evidence="1">
    <location>
        <begin position="3"/>
        <end position="98"/>
    </location>
</feature>
<evidence type="ECO:0000259" key="1">
    <source>
        <dbReference type="PROSITE" id="PS51502"/>
    </source>
</evidence>
<dbReference type="PANTHER" id="PTHR37832">
    <property type="entry name" value="BLL2683 PROTEIN"/>
    <property type="match status" value="1"/>
</dbReference>
<evidence type="ECO:0000313" key="2">
    <source>
        <dbReference type="EMBL" id="MFD1201334.1"/>
    </source>
</evidence>
<organism evidence="2 3">
    <name type="scientific">Leucobacter albus</name>
    <dbReference type="NCBI Taxonomy" id="272210"/>
    <lineage>
        <taxon>Bacteria</taxon>
        <taxon>Bacillati</taxon>
        <taxon>Actinomycetota</taxon>
        <taxon>Actinomycetes</taxon>
        <taxon>Micrococcales</taxon>
        <taxon>Microbacteriaceae</taxon>
        <taxon>Leucobacter</taxon>
    </lineage>
</organism>
<keyword evidence="3" id="KW-1185">Reference proteome</keyword>
<dbReference type="Proteomes" id="UP001597181">
    <property type="component" value="Unassembled WGS sequence"/>
</dbReference>
<proteinExistence type="predicted"/>
<gene>
    <name evidence="2" type="ORF">ACFQ3U_05435</name>
</gene>
<dbReference type="RefSeq" id="WP_343957433.1">
    <property type="nucleotide sequence ID" value="NZ_BAAAKZ010000001.1"/>
</dbReference>
<dbReference type="PROSITE" id="PS51502">
    <property type="entry name" value="S_R_A_B_BARREL"/>
    <property type="match status" value="1"/>
</dbReference>
<evidence type="ECO:0000313" key="3">
    <source>
        <dbReference type="Proteomes" id="UP001597181"/>
    </source>
</evidence>
<dbReference type="SMART" id="SM00886">
    <property type="entry name" value="Dabb"/>
    <property type="match status" value="1"/>
</dbReference>
<sequence>MAVRHIVSWKMNGETAAERAAQAREVVEALTPLRDIVPGVLALNVYPNGFDTDGNWDVVLVSDHEDKAALDAYAINPDHVAAAGVVKARAAARSAVDFQL</sequence>
<dbReference type="InterPro" id="IPR013097">
    <property type="entry name" value="Dabb"/>
</dbReference>
<dbReference type="InterPro" id="IPR011008">
    <property type="entry name" value="Dimeric_a/b-barrel"/>
</dbReference>
<comment type="caution">
    <text evidence="2">The sequence shown here is derived from an EMBL/GenBank/DDBJ whole genome shotgun (WGS) entry which is preliminary data.</text>
</comment>
<dbReference type="Gene3D" id="3.30.70.100">
    <property type="match status" value="1"/>
</dbReference>
<dbReference type="Pfam" id="PF07876">
    <property type="entry name" value="Dabb"/>
    <property type="match status" value="1"/>
</dbReference>
<dbReference type="PANTHER" id="PTHR37832:SF1">
    <property type="entry name" value="STRESS-RESPONSE A_B BARREL DOMAIN-CONTAINING PROTEIN"/>
    <property type="match status" value="1"/>
</dbReference>
<protein>
    <submittedName>
        <fullName evidence="2">Dabb family protein</fullName>
    </submittedName>
</protein>
<dbReference type="EMBL" id="JBHTLY010000002">
    <property type="protein sequence ID" value="MFD1201334.1"/>
    <property type="molecule type" value="Genomic_DNA"/>
</dbReference>
<accession>A0ABW3TP39</accession>
<reference evidence="3" key="1">
    <citation type="journal article" date="2019" name="Int. J. Syst. Evol. Microbiol.">
        <title>The Global Catalogue of Microorganisms (GCM) 10K type strain sequencing project: providing services to taxonomists for standard genome sequencing and annotation.</title>
        <authorList>
            <consortium name="The Broad Institute Genomics Platform"/>
            <consortium name="The Broad Institute Genome Sequencing Center for Infectious Disease"/>
            <person name="Wu L."/>
            <person name="Ma J."/>
        </authorList>
    </citation>
    <scope>NUCLEOTIDE SEQUENCE [LARGE SCALE GENOMIC DNA]</scope>
    <source>
        <strain evidence="3">CCUG 50213</strain>
    </source>
</reference>
<dbReference type="SUPFAM" id="SSF54909">
    <property type="entry name" value="Dimeric alpha+beta barrel"/>
    <property type="match status" value="1"/>
</dbReference>
<name>A0ABW3TP39_9MICO</name>